<gene>
    <name evidence="2" type="ORF">ERS075579_01757</name>
</gene>
<organism evidence="2 3">
    <name type="scientific">Mycobacteroides abscessus</name>
    <dbReference type="NCBI Taxonomy" id="36809"/>
    <lineage>
        <taxon>Bacteria</taxon>
        <taxon>Bacillati</taxon>
        <taxon>Actinomycetota</taxon>
        <taxon>Actinomycetes</taxon>
        <taxon>Mycobacteriales</taxon>
        <taxon>Mycobacteriaceae</taxon>
        <taxon>Mycobacteroides</taxon>
    </lineage>
</organism>
<dbReference type="RefSeq" id="WP_032687564.1">
    <property type="nucleotide sequence ID" value="NZ_CP014959.1"/>
</dbReference>
<dbReference type="EMBL" id="CSWP01000003">
    <property type="protein sequence ID" value="CPV46441.1"/>
    <property type="molecule type" value="Genomic_DNA"/>
</dbReference>
<dbReference type="AlphaFoldDB" id="A0A0U0ZJJ0"/>
<reference evidence="2 3" key="1">
    <citation type="submission" date="2015-03" db="EMBL/GenBank/DDBJ databases">
        <authorList>
            <person name="Murphy D."/>
        </authorList>
    </citation>
    <scope>NUCLEOTIDE SEQUENCE [LARGE SCALE GENOMIC DNA]</scope>
    <source>
        <strain evidence="2 3">PAP088</strain>
    </source>
</reference>
<accession>A0A0U0ZJJ0</accession>
<feature type="region of interest" description="Disordered" evidence="1">
    <location>
        <begin position="1"/>
        <end position="46"/>
    </location>
</feature>
<evidence type="ECO:0000313" key="2">
    <source>
        <dbReference type="EMBL" id="CPV46441.1"/>
    </source>
</evidence>
<proteinExistence type="predicted"/>
<evidence type="ECO:0000256" key="1">
    <source>
        <dbReference type="SAM" id="MobiDB-lite"/>
    </source>
</evidence>
<evidence type="ECO:0000313" key="3">
    <source>
        <dbReference type="Proteomes" id="UP000045782"/>
    </source>
</evidence>
<protein>
    <submittedName>
        <fullName evidence="2">Uncharacterized protein</fullName>
    </submittedName>
</protein>
<name>A0A0U0ZJJ0_9MYCO</name>
<dbReference type="Proteomes" id="UP000045782">
    <property type="component" value="Unassembled WGS sequence"/>
</dbReference>
<sequence>MSKAAAATRANPSSRLDTGHRPPLTMGCGQITRPANGPPPTESEAPWVAGRTVGFCSPWVKIRHNMTTRPFATGTRRVVPTVGAALSESIS</sequence>